<sequence>MYKKNRELRRTDILAKRTCLIACFFIILCLLVIVSNLLLRTLFEQESSSSSSSSSGQIRLESPAVDRRTVLTASRSIATTNTDPTTTTTTTTTPTTPTSNAIRTTTTSTTTTTKTDARTTVVKMQGFCFSPRSPSKPRASQFALPCIPTDVNYSNYSRMSSASGSSSSLSLLEGLLTVQQRQVGLYAAFNTSTIPPAPLDKKHRHSYYAKLYSNETSLTNKKIKLRVVVHASGHLRSFRKCAASLKENVLEMNEAPFYLVTYPNIGDRRLGTEGTEDGDPPLSSTDMQELIYHYRPYLAGLFLLDYPAMDEYLSSVVPPFLFQNYPWGWWMRQFFTTELATDMSTASMEGNNNTVNNTFLKLKLEQTLYTKPGYNSVDHAPFDIAIRVRPDLCIIGPLWVESILPVEEQRRALLKWSAAEIKNQTSKEDAVLNQSFAVYFKCKKTSYEPLLVPPRHIVRASYHSKYPDYTSDFSAIMRMDDDNVNNNKSVPGSFFRFFHEATTVLSEKELRA</sequence>
<dbReference type="Proteomes" id="UP000192257">
    <property type="component" value="Unassembled WGS sequence"/>
</dbReference>
<dbReference type="EMBL" id="NBCO01000039">
    <property type="protein sequence ID" value="ORC84929.1"/>
    <property type="molecule type" value="Genomic_DNA"/>
</dbReference>
<evidence type="ECO:0000256" key="1">
    <source>
        <dbReference type="SAM" id="MobiDB-lite"/>
    </source>
</evidence>
<dbReference type="RefSeq" id="XP_028878995.1">
    <property type="nucleotide sequence ID" value="XM_029029619.1"/>
</dbReference>
<feature type="region of interest" description="Disordered" evidence="1">
    <location>
        <begin position="71"/>
        <end position="113"/>
    </location>
</feature>
<reference evidence="3 4" key="1">
    <citation type="submission" date="2017-03" db="EMBL/GenBank/DDBJ databases">
        <title>An alternative strategy for trypanosome survival in the mammalian bloodstream revealed through genome and transcriptome analysis of the ubiquitous bovine parasite Trypanosoma (Megatrypanum) theileri.</title>
        <authorList>
            <person name="Kelly S."/>
            <person name="Ivens A."/>
            <person name="Mott A."/>
            <person name="O'Neill E."/>
            <person name="Emms D."/>
            <person name="Macleod O."/>
            <person name="Voorheis P."/>
            <person name="Matthews J."/>
            <person name="Matthews K."/>
            <person name="Carrington M."/>
        </authorList>
    </citation>
    <scope>NUCLEOTIDE SEQUENCE [LARGE SCALE GENOMIC DNA]</scope>
    <source>
        <strain evidence="3">Edinburgh</strain>
    </source>
</reference>
<evidence type="ECO:0000313" key="4">
    <source>
        <dbReference type="Proteomes" id="UP000192257"/>
    </source>
</evidence>
<evidence type="ECO:0000313" key="3">
    <source>
        <dbReference type="EMBL" id="ORC84929.1"/>
    </source>
</evidence>
<organism evidence="3 4">
    <name type="scientific">Trypanosoma theileri</name>
    <dbReference type="NCBI Taxonomy" id="67003"/>
    <lineage>
        <taxon>Eukaryota</taxon>
        <taxon>Discoba</taxon>
        <taxon>Euglenozoa</taxon>
        <taxon>Kinetoplastea</taxon>
        <taxon>Metakinetoplastina</taxon>
        <taxon>Trypanosomatida</taxon>
        <taxon>Trypanosomatidae</taxon>
        <taxon>Trypanosoma</taxon>
    </lineage>
</organism>
<protein>
    <submittedName>
        <fullName evidence="3">Uncharacterized protein</fullName>
    </submittedName>
</protein>
<proteinExistence type="predicted"/>
<feature type="non-terminal residue" evidence="3">
    <location>
        <position position="512"/>
    </location>
</feature>
<feature type="compositionally biased region" description="Low complexity" evidence="1">
    <location>
        <begin position="77"/>
        <end position="113"/>
    </location>
</feature>
<dbReference type="VEuPathDB" id="TriTrypDB:TM35_000391030"/>
<gene>
    <name evidence="3" type="ORF">TM35_000391030</name>
</gene>
<accession>A0A1X0NLA0</accession>
<keyword evidence="2" id="KW-1133">Transmembrane helix</keyword>
<keyword evidence="2" id="KW-0812">Transmembrane</keyword>
<feature type="transmembrane region" description="Helical" evidence="2">
    <location>
        <begin position="20"/>
        <end position="43"/>
    </location>
</feature>
<evidence type="ECO:0000256" key="2">
    <source>
        <dbReference type="SAM" id="Phobius"/>
    </source>
</evidence>
<dbReference type="AlphaFoldDB" id="A0A1X0NLA0"/>
<name>A0A1X0NLA0_9TRYP</name>
<comment type="caution">
    <text evidence="3">The sequence shown here is derived from an EMBL/GenBank/DDBJ whole genome shotgun (WGS) entry which is preliminary data.</text>
</comment>
<keyword evidence="4" id="KW-1185">Reference proteome</keyword>
<keyword evidence="2" id="KW-0472">Membrane</keyword>
<dbReference type="GeneID" id="39989399"/>